<feature type="region of interest" description="Disordered" evidence="1">
    <location>
        <begin position="1"/>
        <end position="55"/>
    </location>
</feature>
<comment type="caution">
    <text evidence="2">The sequence shown here is derived from an EMBL/GenBank/DDBJ whole genome shotgun (WGS) entry which is preliminary data.</text>
</comment>
<evidence type="ECO:0000256" key="1">
    <source>
        <dbReference type="SAM" id="MobiDB-lite"/>
    </source>
</evidence>
<gene>
    <name evidence="2" type="ORF">C435_21090</name>
</gene>
<proteinExistence type="predicted"/>
<evidence type="ECO:0000313" key="2">
    <source>
        <dbReference type="EMBL" id="EMA09908.1"/>
    </source>
</evidence>
<dbReference type="RefSeq" id="WP_007190701.1">
    <property type="nucleotide sequence ID" value="NZ_AOLS01000121.1"/>
</dbReference>
<dbReference type="PATRIC" id="fig|662475.6.peg.4127"/>
<reference evidence="2 3" key="1">
    <citation type="journal article" date="2014" name="PLoS Genet.">
        <title>Phylogenetically driven sequencing of extremely halophilic archaea reveals strategies for static and dynamic osmo-response.</title>
        <authorList>
            <person name="Becker E.A."/>
            <person name="Seitzer P.M."/>
            <person name="Tritt A."/>
            <person name="Larsen D."/>
            <person name="Krusor M."/>
            <person name="Yao A.I."/>
            <person name="Wu D."/>
            <person name="Madern D."/>
            <person name="Eisen J.A."/>
            <person name="Darling A.E."/>
            <person name="Facciotti M.T."/>
        </authorList>
    </citation>
    <scope>NUCLEOTIDE SEQUENCE [LARGE SCALE GENOMIC DNA]</scope>
    <source>
        <strain evidence="2 3">ATCC 33799</strain>
    </source>
</reference>
<feature type="region of interest" description="Disordered" evidence="1">
    <location>
        <begin position="183"/>
        <end position="204"/>
    </location>
</feature>
<name>M0JNG7_9EURY</name>
<protein>
    <submittedName>
        <fullName evidence="2">Uncharacterized protein</fullName>
    </submittedName>
</protein>
<accession>M0JNG7</accession>
<dbReference type="EMBL" id="AOLS01000121">
    <property type="protein sequence ID" value="EMA09908.1"/>
    <property type="molecule type" value="Genomic_DNA"/>
</dbReference>
<evidence type="ECO:0000313" key="3">
    <source>
        <dbReference type="Proteomes" id="UP000011687"/>
    </source>
</evidence>
<organism evidence="2 3">
    <name type="scientific">Haloarcula marismortui ATCC 33799</name>
    <dbReference type="NCBI Taxonomy" id="662475"/>
    <lineage>
        <taxon>Archaea</taxon>
        <taxon>Methanobacteriati</taxon>
        <taxon>Methanobacteriota</taxon>
        <taxon>Stenosarchaea group</taxon>
        <taxon>Halobacteria</taxon>
        <taxon>Halobacteriales</taxon>
        <taxon>Haloarculaceae</taxon>
        <taxon>Haloarcula</taxon>
    </lineage>
</organism>
<dbReference type="Proteomes" id="UP000011687">
    <property type="component" value="Unassembled WGS sequence"/>
</dbReference>
<feature type="compositionally biased region" description="Acidic residues" evidence="1">
    <location>
        <begin position="32"/>
        <end position="55"/>
    </location>
</feature>
<dbReference type="AlphaFoldDB" id="M0JNG7"/>
<keyword evidence="3" id="KW-1185">Reference proteome</keyword>
<sequence length="204" mass="22409">MPEDNAAGTDPDEDSTPEQERQPDGGATAEGEFSEGDDETDVAEDANSEEPENPDELIDEISDSLADDGFGVFHGREFISLRENGQVAPNSTVSQQHLKGKEAVILAYNENTNEIAIIPLEQNYDRTNVYSLQWNDDRVSMSVGGFLKQNDIKPDQTMRYPPEWDEDIGNEHVPGGLVVDLDQEGEVSPVAHSGTDEDDEEVEA</sequence>